<dbReference type="HOGENOM" id="CLU_1132721_0_0_10"/>
<dbReference type="GeneID" id="71568433"/>
<accession>I3ZXE3</accession>
<evidence type="ECO:0000256" key="1">
    <source>
        <dbReference type="SAM" id="SignalP"/>
    </source>
</evidence>
<keyword evidence="3" id="KW-1185">Reference proteome</keyword>
<gene>
    <name evidence="2" type="ordered locus">Ornrh_0153</name>
</gene>
<dbReference type="Proteomes" id="UP000006051">
    <property type="component" value="Chromosome"/>
</dbReference>
<dbReference type="GeneID" id="97256927"/>
<dbReference type="STRING" id="867902.Ornrh_0153"/>
<name>I3ZXE3_ORNRL</name>
<dbReference type="RefSeq" id="WP_014790007.1">
    <property type="nucleotide sequence ID" value="NC_018016.1"/>
</dbReference>
<evidence type="ECO:0000313" key="3">
    <source>
        <dbReference type="Proteomes" id="UP000006051"/>
    </source>
</evidence>
<evidence type="ECO:0000313" key="2">
    <source>
        <dbReference type="EMBL" id="AFL96377.1"/>
    </source>
</evidence>
<proteinExistence type="predicted"/>
<feature type="signal peptide" evidence="1">
    <location>
        <begin position="1"/>
        <end position="20"/>
    </location>
</feature>
<dbReference type="KEGG" id="orh:Ornrh_0153"/>
<protein>
    <recommendedName>
        <fullName evidence="4">GLPGLI family protein</fullName>
    </recommendedName>
</protein>
<dbReference type="AlphaFoldDB" id="I3ZXE3"/>
<evidence type="ECO:0008006" key="4">
    <source>
        <dbReference type="Google" id="ProtNLM"/>
    </source>
</evidence>
<organism evidence="2 3">
    <name type="scientific">Ornithobacterium rhinotracheale (strain ATCC 51463 / DSM 15997 / CCUG 23171 / CIP 104009 / LMG 9086)</name>
    <dbReference type="NCBI Taxonomy" id="867902"/>
    <lineage>
        <taxon>Bacteria</taxon>
        <taxon>Pseudomonadati</taxon>
        <taxon>Bacteroidota</taxon>
        <taxon>Flavobacteriia</taxon>
        <taxon>Flavobacteriales</taxon>
        <taxon>Weeksellaceae</taxon>
        <taxon>Ornithobacterium</taxon>
    </lineage>
</organism>
<keyword evidence="1" id="KW-0732">Signal</keyword>
<reference evidence="2 3" key="1">
    <citation type="submission" date="2012-06" db="EMBL/GenBank/DDBJ databases">
        <title>The complete genome of Ornithobacterium rhinotracheale DSM 15997.</title>
        <authorList>
            <consortium name="US DOE Joint Genome Institute (JGI-PGF)"/>
            <person name="Lucas S."/>
            <person name="Copeland A."/>
            <person name="Lapidus A."/>
            <person name="Goodwin L."/>
            <person name="Pitluck S."/>
            <person name="Peters L."/>
            <person name="Mikhailova N."/>
            <person name="Teshima H."/>
            <person name="Kyrpides N."/>
            <person name="Mavromatis K."/>
            <person name="Pagani I."/>
            <person name="Ivanova N."/>
            <person name="Ovchinnikova G."/>
            <person name="Zeytun A."/>
            <person name="Detter J.C."/>
            <person name="Han C."/>
            <person name="Land M."/>
            <person name="Hauser L."/>
            <person name="Markowitz V."/>
            <person name="Cheng J.-F."/>
            <person name="Hugenholtz P."/>
            <person name="Woyke T."/>
            <person name="Wu D."/>
            <person name="Lang E."/>
            <person name="Kopitz M."/>
            <person name="Brambilla E."/>
            <person name="Klenk H.-P."/>
            <person name="Eisen J.A."/>
        </authorList>
    </citation>
    <scope>NUCLEOTIDE SEQUENCE [LARGE SCALE GENOMIC DNA]</scope>
    <source>
        <strain evidence="3">ATCC 51463 / DSM 15997 / CCUG 23171 / LMG 9086</strain>
    </source>
</reference>
<sequence>MKVNKLTSVFLAFCSFSAFGQKTDFQNLSSNNQALLIAENQDSLQINGRTYYFKMSPISYLKENATILCDKPLNKNYYTNWSVEKNQLYISKITPVESYCGENLYTEKNEIAREKLAQFTNSDFNKQGLLPAKWVNGEFLVYKFPINLNEAWTLRINAVSRENEAIYQKSIANQQEVWVANFKNGSLVSFKRDKNLENKLKRALNKPINEISTEDLNALIERLPKTDDYKFAIEQLREYIKQKKG</sequence>
<feature type="chain" id="PRO_5003685299" description="GLPGLI family protein" evidence="1">
    <location>
        <begin position="21"/>
        <end position="245"/>
    </location>
</feature>
<dbReference type="EMBL" id="CP003283">
    <property type="protein sequence ID" value="AFL96377.1"/>
    <property type="molecule type" value="Genomic_DNA"/>
</dbReference>